<organism evidence="1 2">
    <name type="scientific">Ricinus communis</name>
    <name type="common">Castor bean</name>
    <dbReference type="NCBI Taxonomy" id="3988"/>
    <lineage>
        <taxon>Eukaryota</taxon>
        <taxon>Viridiplantae</taxon>
        <taxon>Streptophyta</taxon>
        <taxon>Embryophyta</taxon>
        <taxon>Tracheophyta</taxon>
        <taxon>Spermatophyta</taxon>
        <taxon>Magnoliopsida</taxon>
        <taxon>eudicotyledons</taxon>
        <taxon>Gunneridae</taxon>
        <taxon>Pentapetalae</taxon>
        <taxon>rosids</taxon>
        <taxon>fabids</taxon>
        <taxon>Malpighiales</taxon>
        <taxon>Euphorbiaceae</taxon>
        <taxon>Acalyphoideae</taxon>
        <taxon>Acalypheae</taxon>
        <taxon>Ricinus</taxon>
    </lineage>
</organism>
<reference evidence="2" key="1">
    <citation type="journal article" date="2010" name="Nat. Biotechnol.">
        <title>Draft genome sequence of the oilseed species Ricinus communis.</title>
        <authorList>
            <person name="Chan A.P."/>
            <person name="Crabtree J."/>
            <person name="Zhao Q."/>
            <person name="Lorenzi H."/>
            <person name="Orvis J."/>
            <person name="Puiu D."/>
            <person name="Melake-Berhan A."/>
            <person name="Jones K.M."/>
            <person name="Redman J."/>
            <person name="Chen G."/>
            <person name="Cahoon E.B."/>
            <person name="Gedil M."/>
            <person name="Stanke M."/>
            <person name="Haas B.J."/>
            <person name="Wortman J.R."/>
            <person name="Fraser-Liggett C.M."/>
            <person name="Ravel J."/>
            <person name="Rabinowicz P.D."/>
        </authorList>
    </citation>
    <scope>NUCLEOTIDE SEQUENCE [LARGE SCALE GENOMIC DNA]</scope>
    <source>
        <strain evidence="2">cv. Hale</strain>
    </source>
</reference>
<dbReference type="EMBL" id="EQ974052">
    <property type="protein sequence ID" value="EEF34733.1"/>
    <property type="molecule type" value="Genomic_DNA"/>
</dbReference>
<evidence type="ECO:0000313" key="1">
    <source>
        <dbReference type="EMBL" id="EEF34733.1"/>
    </source>
</evidence>
<protein>
    <recommendedName>
        <fullName evidence="3">Chromo domain-containing protein</fullName>
    </recommendedName>
</protein>
<gene>
    <name evidence="1" type="ORF">RCOM_1278660</name>
</gene>
<dbReference type="AlphaFoldDB" id="B9SNU3"/>
<proteinExistence type="predicted"/>
<name>B9SNU3_RICCO</name>
<evidence type="ECO:0000313" key="2">
    <source>
        <dbReference type="Proteomes" id="UP000008311"/>
    </source>
</evidence>
<dbReference type="Proteomes" id="UP000008311">
    <property type="component" value="Unassembled WGS sequence"/>
</dbReference>
<evidence type="ECO:0008006" key="3">
    <source>
        <dbReference type="Google" id="ProtNLM"/>
    </source>
</evidence>
<dbReference type="InParanoid" id="B9SNU3"/>
<accession>B9SNU3</accession>
<sequence>MPYKGTPPASLPPLPHMENGCVIPTPASVTRARLNQGTWEFLVHWASIDAADAT</sequence>
<keyword evidence="2" id="KW-1185">Reference proteome</keyword>